<evidence type="ECO:0000256" key="2">
    <source>
        <dbReference type="PROSITE-ProRule" id="PRU00708"/>
    </source>
</evidence>
<sequence length="129" mass="14056">MTVRDIISWSTIIAGYSQGGCGEEAFELLSWMRREGPKPTEFALSSVLSVCGSMAILDQGRQIHTYALTVGLDQTAMIRSALINMYSKCGSIAEAEKSFSMSENDDIVSWTAMINGYAEHGYSQEAIGI</sequence>
<gene>
    <name evidence="3" type="ORF">Sangu_1312900</name>
</gene>
<dbReference type="InterPro" id="IPR002885">
    <property type="entry name" value="PPR_rpt"/>
</dbReference>
<protein>
    <submittedName>
        <fullName evidence="3">Pentatricopeptide repeat-containing protein</fullName>
    </submittedName>
</protein>
<reference evidence="3" key="2">
    <citation type="journal article" date="2024" name="Plant">
        <title>Genomic evolution and insights into agronomic trait innovations of Sesamum species.</title>
        <authorList>
            <person name="Miao H."/>
            <person name="Wang L."/>
            <person name="Qu L."/>
            <person name="Liu H."/>
            <person name="Sun Y."/>
            <person name="Le M."/>
            <person name="Wang Q."/>
            <person name="Wei S."/>
            <person name="Zheng Y."/>
            <person name="Lin W."/>
            <person name="Duan Y."/>
            <person name="Cao H."/>
            <person name="Xiong S."/>
            <person name="Wang X."/>
            <person name="Wei L."/>
            <person name="Li C."/>
            <person name="Ma Q."/>
            <person name="Ju M."/>
            <person name="Zhao R."/>
            <person name="Li G."/>
            <person name="Mu C."/>
            <person name="Tian Q."/>
            <person name="Mei H."/>
            <person name="Zhang T."/>
            <person name="Gao T."/>
            <person name="Zhang H."/>
        </authorList>
    </citation>
    <scope>NUCLEOTIDE SEQUENCE</scope>
    <source>
        <strain evidence="3">G01</strain>
    </source>
</reference>
<evidence type="ECO:0000313" key="3">
    <source>
        <dbReference type="EMBL" id="KAL0344255.1"/>
    </source>
</evidence>
<dbReference type="Gene3D" id="1.25.40.10">
    <property type="entry name" value="Tetratricopeptide repeat domain"/>
    <property type="match status" value="1"/>
</dbReference>
<evidence type="ECO:0000256" key="1">
    <source>
        <dbReference type="ARBA" id="ARBA00022737"/>
    </source>
</evidence>
<dbReference type="InterPro" id="IPR046960">
    <property type="entry name" value="PPR_At4g14850-like_plant"/>
</dbReference>
<name>A0AAW2NLA6_9LAMI</name>
<dbReference type="Pfam" id="PF01535">
    <property type="entry name" value="PPR"/>
    <property type="match status" value="2"/>
</dbReference>
<dbReference type="AlphaFoldDB" id="A0AAW2NLA6"/>
<comment type="caution">
    <text evidence="3">The sequence shown here is derived from an EMBL/GenBank/DDBJ whole genome shotgun (WGS) entry which is preliminary data.</text>
</comment>
<dbReference type="Pfam" id="PF13041">
    <property type="entry name" value="PPR_2"/>
    <property type="match status" value="1"/>
</dbReference>
<dbReference type="PROSITE" id="PS51375">
    <property type="entry name" value="PPR"/>
    <property type="match status" value="1"/>
</dbReference>
<accession>A0AAW2NLA6</accession>
<dbReference type="EMBL" id="JACGWK010000007">
    <property type="protein sequence ID" value="KAL0344255.1"/>
    <property type="molecule type" value="Genomic_DNA"/>
</dbReference>
<reference evidence="3" key="1">
    <citation type="submission" date="2020-06" db="EMBL/GenBank/DDBJ databases">
        <authorList>
            <person name="Li T."/>
            <person name="Hu X."/>
            <person name="Zhang T."/>
            <person name="Song X."/>
            <person name="Zhang H."/>
            <person name="Dai N."/>
            <person name="Sheng W."/>
            <person name="Hou X."/>
            <person name="Wei L."/>
        </authorList>
    </citation>
    <scope>NUCLEOTIDE SEQUENCE</scope>
    <source>
        <strain evidence="3">G01</strain>
        <tissue evidence="3">Leaf</tissue>
    </source>
</reference>
<proteinExistence type="predicted"/>
<dbReference type="PANTHER" id="PTHR47926">
    <property type="entry name" value="PENTATRICOPEPTIDE REPEAT-CONTAINING PROTEIN"/>
    <property type="match status" value="1"/>
</dbReference>
<dbReference type="PANTHER" id="PTHR47926:SF532">
    <property type="entry name" value="PENTACOTRIPEPTIDE-REPEAT REGION OF PRORP DOMAIN-CONTAINING PROTEIN"/>
    <property type="match status" value="1"/>
</dbReference>
<dbReference type="InterPro" id="IPR011990">
    <property type="entry name" value="TPR-like_helical_dom_sf"/>
</dbReference>
<organism evidence="3">
    <name type="scientific">Sesamum angustifolium</name>
    <dbReference type="NCBI Taxonomy" id="2727405"/>
    <lineage>
        <taxon>Eukaryota</taxon>
        <taxon>Viridiplantae</taxon>
        <taxon>Streptophyta</taxon>
        <taxon>Embryophyta</taxon>
        <taxon>Tracheophyta</taxon>
        <taxon>Spermatophyta</taxon>
        <taxon>Magnoliopsida</taxon>
        <taxon>eudicotyledons</taxon>
        <taxon>Gunneridae</taxon>
        <taxon>Pentapetalae</taxon>
        <taxon>asterids</taxon>
        <taxon>lamiids</taxon>
        <taxon>Lamiales</taxon>
        <taxon>Pedaliaceae</taxon>
        <taxon>Sesamum</taxon>
    </lineage>
</organism>
<feature type="repeat" description="PPR" evidence="2">
    <location>
        <begin position="5"/>
        <end position="39"/>
    </location>
</feature>
<dbReference type="GO" id="GO:0009451">
    <property type="term" value="P:RNA modification"/>
    <property type="evidence" value="ECO:0007669"/>
    <property type="project" value="InterPro"/>
</dbReference>
<dbReference type="GO" id="GO:0003723">
    <property type="term" value="F:RNA binding"/>
    <property type="evidence" value="ECO:0007669"/>
    <property type="project" value="InterPro"/>
</dbReference>
<dbReference type="NCBIfam" id="TIGR00756">
    <property type="entry name" value="PPR"/>
    <property type="match status" value="1"/>
</dbReference>
<keyword evidence="1" id="KW-0677">Repeat</keyword>